<dbReference type="PANTHER" id="PTHR24637:SF268">
    <property type="entry name" value="NEMATODE CUTICLE COLLAGEN N-TERMINAL DOMAIN-CONTAINING PROTEIN"/>
    <property type="match status" value="1"/>
</dbReference>
<gene>
    <name evidence="4" type="ORF">SVUK_LOCUS1609</name>
</gene>
<accession>A0A3P7HZP5</accession>
<keyword evidence="3" id="KW-1133">Transmembrane helix</keyword>
<feature type="compositionally biased region" description="Gly residues" evidence="2">
    <location>
        <begin position="284"/>
        <end position="294"/>
    </location>
</feature>
<feature type="transmembrane region" description="Helical" evidence="3">
    <location>
        <begin position="12"/>
        <end position="30"/>
    </location>
</feature>
<feature type="compositionally biased region" description="Pro residues" evidence="2">
    <location>
        <begin position="255"/>
        <end position="277"/>
    </location>
</feature>
<keyword evidence="3" id="KW-0472">Membrane</keyword>
<keyword evidence="1" id="KW-0677">Repeat</keyword>
<feature type="compositionally biased region" description="Low complexity" evidence="2">
    <location>
        <begin position="189"/>
        <end position="208"/>
    </location>
</feature>
<evidence type="ECO:0000313" key="4">
    <source>
        <dbReference type="EMBL" id="VDM66611.1"/>
    </source>
</evidence>
<keyword evidence="5" id="KW-1185">Reference proteome</keyword>
<feature type="compositionally biased region" description="Low complexity" evidence="2">
    <location>
        <begin position="243"/>
        <end position="253"/>
    </location>
</feature>
<feature type="compositionally biased region" description="Basic residues" evidence="2">
    <location>
        <begin position="308"/>
        <end position="320"/>
    </location>
</feature>
<dbReference type="EMBL" id="UYYB01003291">
    <property type="protein sequence ID" value="VDM66611.1"/>
    <property type="molecule type" value="Genomic_DNA"/>
</dbReference>
<evidence type="ECO:0000256" key="2">
    <source>
        <dbReference type="SAM" id="MobiDB-lite"/>
    </source>
</evidence>
<keyword evidence="3" id="KW-0812">Transmembrane</keyword>
<evidence type="ECO:0008006" key="6">
    <source>
        <dbReference type="Google" id="ProtNLM"/>
    </source>
</evidence>
<name>A0A3P7HZP5_STRVU</name>
<dbReference type="InterPro" id="IPR008160">
    <property type="entry name" value="Collagen"/>
</dbReference>
<dbReference type="OrthoDB" id="5873682at2759"/>
<feature type="region of interest" description="Disordered" evidence="2">
    <location>
        <begin position="97"/>
        <end position="330"/>
    </location>
</feature>
<reference evidence="4 5" key="1">
    <citation type="submission" date="2018-11" db="EMBL/GenBank/DDBJ databases">
        <authorList>
            <consortium name="Pathogen Informatics"/>
        </authorList>
    </citation>
    <scope>NUCLEOTIDE SEQUENCE [LARGE SCALE GENOMIC DNA]</scope>
</reference>
<dbReference type="Pfam" id="PF01391">
    <property type="entry name" value="Collagen"/>
    <property type="match status" value="1"/>
</dbReference>
<dbReference type="PANTHER" id="PTHR24637">
    <property type="entry name" value="COLLAGEN"/>
    <property type="match status" value="1"/>
</dbReference>
<evidence type="ECO:0000256" key="3">
    <source>
        <dbReference type="SAM" id="Phobius"/>
    </source>
</evidence>
<sequence length="350" mass="35235">MKLRTMNAKTVAYTSIALSIGATVMIALFASRLSSVLGEISEEMERDMNEFKEMEKQATCVSCKQCFIDFCGQQAVTGLRPVLPALLIIHVRVGRAARRRPTQRRYRQTGGECQCRQDSNCPRGPPGTPGLPGEDGTPGQPGLRGAPGLRGNFPAVAMDSRGQCRACPNGPPGPPGPPGLPGLPGAPGPSGDSLSSGTPGSPGLPGQAGLPGEGGRPGQPGPAGDRGQNGTQGSKGPPGPAGQPGSPGENGAPGMPGPPGQEPPGAVPGPPGPPGAPGAPGVPGIPGGPGGAGTVGKDANYCPCPRRDRVRARTGKKKSNPHGECRNSEINGQKTILTDSSTEIASFGIM</sequence>
<organism evidence="4 5">
    <name type="scientific">Strongylus vulgaris</name>
    <name type="common">Blood worm</name>
    <dbReference type="NCBI Taxonomy" id="40348"/>
    <lineage>
        <taxon>Eukaryota</taxon>
        <taxon>Metazoa</taxon>
        <taxon>Ecdysozoa</taxon>
        <taxon>Nematoda</taxon>
        <taxon>Chromadorea</taxon>
        <taxon>Rhabditida</taxon>
        <taxon>Rhabditina</taxon>
        <taxon>Rhabditomorpha</taxon>
        <taxon>Strongyloidea</taxon>
        <taxon>Strongylidae</taxon>
        <taxon>Strongylus</taxon>
    </lineage>
</organism>
<feature type="compositionally biased region" description="Gly residues" evidence="2">
    <location>
        <begin position="209"/>
        <end position="218"/>
    </location>
</feature>
<dbReference type="Proteomes" id="UP000270094">
    <property type="component" value="Unassembled WGS sequence"/>
</dbReference>
<protein>
    <recommendedName>
        <fullName evidence="6">Nematode cuticle collagen N-terminal domain-containing protein</fullName>
    </recommendedName>
</protein>
<evidence type="ECO:0000313" key="5">
    <source>
        <dbReference type="Proteomes" id="UP000270094"/>
    </source>
</evidence>
<dbReference type="AlphaFoldDB" id="A0A3P7HZP5"/>
<proteinExistence type="predicted"/>
<evidence type="ECO:0000256" key="1">
    <source>
        <dbReference type="ARBA" id="ARBA00022737"/>
    </source>
</evidence>
<feature type="compositionally biased region" description="Basic residues" evidence="2">
    <location>
        <begin position="97"/>
        <end position="107"/>
    </location>
</feature>
<feature type="compositionally biased region" description="Pro residues" evidence="2">
    <location>
        <begin position="169"/>
        <end position="187"/>
    </location>
</feature>